<dbReference type="InterPro" id="IPR001789">
    <property type="entry name" value="Sig_transdc_resp-reg_receiver"/>
</dbReference>
<dbReference type="InterPro" id="IPR004358">
    <property type="entry name" value="Sig_transdc_His_kin-like_C"/>
</dbReference>
<keyword evidence="9" id="KW-0067">ATP-binding</keyword>
<keyword evidence="5 17" id="KW-0597">Phosphoprotein</keyword>
<dbReference type="SUPFAM" id="SSF52172">
    <property type="entry name" value="CheY-like"/>
    <property type="match status" value="2"/>
</dbReference>
<dbReference type="Pfam" id="PF07494">
    <property type="entry name" value="Reg_prop"/>
    <property type="match status" value="4"/>
</dbReference>
<dbReference type="CDD" id="cd16922">
    <property type="entry name" value="HATPase_EvgS-ArcB-TorS-like"/>
    <property type="match status" value="1"/>
</dbReference>
<dbReference type="PANTHER" id="PTHR45339:SF1">
    <property type="entry name" value="HYBRID SIGNAL TRANSDUCTION HISTIDINE KINASE J"/>
    <property type="match status" value="1"/>
</dbReference>
<evidence type="ECO:0000256" key="8">
    <source>
        <dbReference type="ARBA" id="ARBA00022741"/>
    </source>
</evidence>
<dbReference type="Gene3D" id="3.30.565.10">
    <property type="entry name" value="Histidine kinase-like ATPase, C-terminal domain"/>
    <property type="match status" value="1"/>
</dbReference>
<dbReference type="GO" id="GO:0005886">
    <property type="term" value="C:plasma membrane"/>
    <property type="evidence" value="ECO:0007669"/>
    <property type="project" value="UniProtKB-SubCell"/>
</dbReference>
<evidence type="ECO:0000256" key="16">
    <source>
        <dbReference type="PROSITE-ProRule" id="PRU00110"/>
    </source>
</evidence>
<evidence type="ECO:0000256" key="4">
    <source>
        <dbReference type="ARBA" id="ARBA00022475"/>
    </source>
</evidence>
<dbReference type="InterPro" id="IPR011123">
    <property type="entry name" value="Y_Y_Y"/>
</dbReference>
<feature type="domain" description="Response regulatory" evidence="20">
    <location>
        <begin position="1242"/>
        <end position="1359"/>
    </location>
</feature>
<dbReference type="InterPro" id="IPR013783">
    <property type="entry name" value="Ig-like_fold"/>
</dbReference>
<feature type="modified residue" description="4-aspartylphosphate" evidence="17">
    <location>
        <position position="1291"/>
    </location>
</feature>
<dbReference type="Pfam" id="PF02518">
    <property type="entry name" value="HATPase_c"/>
    <property type="match status" value="1"/>
</dbReference>
<comment type="subcellular location">
    <subcellularLocation>
        <location evidence="2">Cell membrane</location>
        <topology evidence="2">Multi-pass membrane protein</topology>
    </subcellularLocation>
</comment>
<dbReference type="EC" id="2.7.13.3" evidence="3"/>
<evidence type="ECO:0000256" key="9">
    <source>
        <dbReference type="ARBA" id="ARBA00022840"/>
    </source>
</evidence>
<dbReference type="InterPro" id="IPR005467">
    <property type="entry name" value="His_kinase_dom"/>
</dbReference>
<dbReference type="Gene3D" id="3.40.50.2300">
    <property type="match status" value="2"/>
</dbReference>
<feature type="coiled-coil region" evidence="18">
    <location>
        <begin position="967"/>
        <end position="994"/>
    </location>
</feature>
<dbReference type="EMBL" id="WWCW01000026">
    <property type="protein sequence ID" value="MYM87580.1"/>
    <property type="molecule type" value="Genomic_DNA"/>
</dbReference>
<dbReference type="InterPro" id="IPR008207">
    <property type="entry name" value="Sig_transdc_His_kin_Hpt_dom"/>
</dbReference>
<feature type="modified residue" description="Phosphohistidine" evidence="16">
    <location>
        <position position="1582"/>
    </location>
</feature>
<feature type="modified residue" description="4-aspartylphosphate" evidence="17">
    <location>
        <position position="1434"/>
    </location>
</feature>
<dbReference type="InterPro" id="IPR011006">
    <property type="entry name" value="CheY-like_superfamily"/>
</dbReference>
<evidence type="ECO:0000259" key="19">
    <source>
        <dbReference type="PROSITE" id="PS50109"/>
    </source>
</evidence>
<dbReference type="SMART" id="SM00448">
    <property type="entry name" value="REC"/>
    <property type="match status" value="2"/>
</dbReference>
<keyword evidence="12" id="KW-0843">Virulence</keyword>
<dbReference type="InterPro" id="IPR015943">
    <property type="entry name" value="WD40/YVTN_repeat-like_dom_sf"/>
</dbReference>
<keyword evidence="8" id="KW-0547">Nucleotide-binding</keyword>
<organism evidence="22 23">
    <name type="scientific">Duganella vulcania</name>
    <dbReference type="NCBI Taxonomy" id="2692166"/>
    <lineage>
        <taxon>Bacteria</taxon>
        <taxon>Pseudomonadati</taxon>
        <taxon>Pseudomonadota</taxon>
        <taxon>Betaproteobacteria</taxon>
        <taxon>Burkholderiales</taxon>
        <taxon>Oxalobacteraceae</taxon>
        <taxon>Telluria group</taxon>
        <taxon>Duganella</taxon>
    </lineage>
</organism>
<comment type="caution">
    <text evidence="22">The sequence shown here is derived from an EMBL/GenBank/DDBJ whole genome shotgun (WGS) entry which is preliminary data.</text>
</comment>
<dbReference type="InterPro" id="IPR036641">
    <property type="entry name" value="HPT_dom_sf"/>
</dbReference>
<dbReference type="SUPFAM" id="SSF63829">
    <property type="entry name" value="Calcium-dependent phosphotriesterase"/>
    <property type="match status" value="2"/>
</dbReference>
<dbReference type="PANTHER" id="PTHR45339">
    <property type="entry name" value="HYBRID SIGNAL TRANSDUCTION HISTIDINE KINASE J"/>
    <property type="match status" value="1"/>
</dbReference>
<proteinExistence type="predicted"/>
<protein>
    <recommendedName>
        <fullName evidence="15">Virulence sensor protein BvgS</fullName>
        <ecNumber evidence="3">2.7.13.3</ecNumber>
    </recommendedName>
</protein>
<evidence type="ECO:0000256" key="12">
    <source>
        <dbReference type="ARBA" id="ARBA00023026"/>
    </source>
</evidence>
<keyword evidence="6" id="KW-0812">Transmembrane</keyword>
<dbReference type="PRINTS" id="PR00344">
    <property type="entry name" value="BCTRLSENSOR"/>
</dbReference>
<name>A0A845G1T6_9BURK</name>
<dbReference type="InterPro" id="IPR003661">
    <property type="entry name" value="HisK_dim/P_dom"/>
</dbReference>
<evidence type="ECO:0000256" key="11">
    <source>
        <dbReference type="ARBA" id="ARBA00023012"/>
    </source>
</evidence>
<dbReference type="FunFam" id="3.30.565.10:FF:000010">
    <property type="entry name" value="Sensor histidine kinase RcsC"/>
    <property type="match status" value="1"/>
</dbReference>
<dbReference type="Gene3D" id="1.20.120.160">
    <property type="entry name" value="HPT domain"/>
    <property type="match status" value="1"/>
</dbReference>
<dbReference type="InterPro" id="IPR029016">
    <property type="entry name" value="GAF-like_dom_sf"/>
</dbReference>
<dbReference type="InterPro" id="IPR036097">
    <property type="entry name" value="HisK_dim/P_sf"/>
</dbReference>
<evidence type="ECO:0000256" key="6">
    <source>
        <dbReference type="ARBA" id="ARBA00022692"/>
    </source>
</evidence>
<evidence type="ECO:0000259" key="20">
    <source>
        <dbReference type="PROSITE" id="PS50110"/>
    </source>
</evidence>
<keyword evidence="4" id="KW-1003">Cell membrane</keyword>
<evidence type="ECO:0000259" key="21">
    <source>
        <dbReference type="PROSITE" id="PS50894"/>
    </source>
</evidence>
<dbReference type="GO" id="GO:0000155">
    <property type="term" value="F:phosphorelay sensor kinase activity"/>
    <property type="evidence" value="ECO:0007669"/>
    <property type="project" value="InterPro"/>
</dbReference>
<dbReference type="InterPro" id="IPR003594">
    <property type="entry name" value="HATPase_dom"/>
</dbReference>
<evidence type="ECO:0000256" key="15">
    <source>
        <dbReference type="ARBA" id="ARBA00070152"/>
    </source>
</evidence>
<evidence type="ECO:0000256" key="10">
    <source>
        <dbReference type="ARBA" id="ARBA00022989"/>
    </source>
</evidence>
<dbReference type="Pfam" id="PF07495">
    <property type="entry name" value="Y_Y_Y"/>
    <property type="match status" value="1"/>
</dbReference>
<dbReference type="Gene3D" id="1.10.287.130">
    <property type="match status" value="1"/>
</dbReference>
<dbReference type="Proteomes" id="UP000470302">
    <property type="component" value="Unassembled WGS sequence"/>
</dbReference>
<keyword evidence="11" id="KW-0902">Two-component regulatory system</keyword>
<dbReference type="SUPFAM" id="SSF55874">
    <property type="entry name" value="ATPase domain of HSP90 chaperone/DNA topoisomerase II/histidine kinase"/>
    <property type="match status" value="1"/>
</dbReference>
<dbReference type="PROSITE" id="PS50894">
    <property type="entry name" value="HPT"/>
    <property type="match status" value="1"/>
</dbReference>
<evidence type="ECO:0000313" key="22">
    <source>
        <dbReference type="EMBL" id="MYM87580.1"/>
    </source>
</evidence>
<accession>A0A845G1T6</accession>
<dbReference type="Gene3D" id="2.60.40.10">
    <property type="entry name" value="Immunoglobulins"/>
    <property type="match status" value="1"/>
</dbReference>
<dbReference type="CDD" id="cd17546">
    <property type="entry name" value="REC_hyHK_CKI1_RcsC-like"/>
    <property type="match status" value="2"/>
</dbReference>
<evidence type="ECO:0000256" key="1">
    <source>
        <dbReference type="ARBA" id="ARBA00000085"/>
    </source>
</evidence>
<dbReference type="Gene3D" id="3.30.450.40">
    <property type="match status" value="1"/>
</dbReference>
<dbReference type="PROSITE" id="PS50109">
    <property type="entry name" value="HIS_KIN"/>
    <property type="match status" value="1"/>
</dbReference>
<dbReference type="CDD" id="cd00082">
    <property type="entry name" value="HisKA"/>
    <property type="match status" value="1"/>
</dbReference>
<comment type="catalytic activity">
    <reaction evidence="1">
        <text>ATP + protein L-histidine = ADP + protein N-phospho-L-histidine.</text>
        <dbReference type="EC" id="2.7.13.3"/>
    </reaction>
</comment>
<feature type="domain" description="HPt" evidence="21">
    <location>
        <begin position="1543"/>
        <end position="1635"/>
    </location>
</feature>
<dbReference type="GO" id="GO:0005524">
    <property type="term" value="F:ATP binding"/>
    <property type="evidence" value="ECO:0007669"/>
    <property type="project" value="UniProtKB-KW"/>
</dbReference>
<dbReference type="Pfam" id="PF00512">
    <property type="entry name" value="HisKA"/>
    <property type="match status" value="1"/>
</dbReference>
<comment type="function">
    <text evidence="14">Member of the two-component regulatory system BvgS/BvgA. Phosphorylates BvgA via a four-step phosphorelay in response to environmental signals.</text>
</comment>
<evidence type="ECO:0000256" key="7">
    <source>
        <dbReference type="ARBA" id="ARBA00022729"/>
    </source>
</evidence>
<evidence type="ECO:0000256" key="14">
    <source>
        <dbReference type="ARBA" id="ARBA00058004"/>
    </source>
</evidence>
<evidence type="ECO:0000313" key="23">
    <source>
        <dbReference type="Proteomes" id="UP000470302"/>
    </source>
</evidence>
<keyword evidence="7" id="KW-0732">Signal</keyword>
<dbReference type="Pfam" id="PF00072">
    <property type="entry name" value="Response_reg"/>
    <property type="match status" value="2"/>
</dbReference>
<keyword evidence="10" id="KW-1133">Transmembrane helix</keyword>
<dbReference type="SUPFAM" id="SSF47384">
    <property type="entry name" value="Homodimeric domain of signal transducing histidine kinase"/>
    <property type="match status" value="1"/>
</dbReference>
<dbReference type="PROSITE" id="PS50110">
    <property type="entry name" value="RESPONSE_REGULATORY"/>
    <property type="match status" value="2"/>
</dbReference>
<dbReference type="Gene3D" id="2.130.10.10">
    <property type="entry name" value="YVTN repeat-like/Quinoprotein amine dehydrogenase"/>
    <property type="match status" value="2"/>
</dbReference>
<evidence type="ECO:0000256" key="2">
    <source>
        <dbReference type="ARBA" id="ARBA00004651"/>
    </source>
</evidence>
<sequence length="1650" mass="178007">MLCGVAMAAPGRWDQLATPLFEHLGLEQGLPHPIGLTLAQDGDGYIWVGTQSGLARWDGYHMRSFHHDAANPASLPGDFVQVLHVDVRGRLWVGTAAAGLSMFDRRTEQFSRPSDDLGKGQISAIASDAKGNLWVGTPAGLKYYDTVQGTVRLYSHEEHPGLPDNQIRALLVDRAGTLWIGSATGLSRLRDGGAITQVAVGGEAHGGWSDTVMSLGENSFGQIAFGTLKSGVGVVDAASDRGRLLAIAGVKDFQANMVLAVIESTPGTWWASTYGGGVVEFRDGQGRRILHQPAVPLSLSNDRAAALLRDRSGIIWVTTERGVDVFDPHNESVDSVFGAQGAPEAAVTALMTDRQGQVWIALADQGIDIVQADGTRRAALRPDPTQPDSALPNRMVLSLAEADGGEAWIGTQLGLYRTRGGAREVRRIALPGTNAYPRIGTILNRKGELWLGTFDGLLRYDPAKGTVRRYVQGAAEAGGLTDNRIHAVIPDAGGGLWIGTRNGLNWLDPDSGKVEQIRAHPEQPNALSEAVITSLVLDTRGRLWVGTYGGGICVKTGRDEHRAPVFQRVDTLAGLASGTIMSLQADPVGRIWAATSDSIAVIDAASLKARALTRADGLAFRTFFIGASTVTPERDLVFGATAGMAVVYPGRLNDWSFRPPLVISAVRRDQQALTPEQLASDQGPTLTLKPENQGFEVELAALDFSAPQRNRYAYLLEGFDQRWVEADASRRIASYKHLPPGTYRLRMRGSNREAMWNTEELQLRVVVLPAWHQTWWAWLGYFAAACLLAWGLVRWRVRQLHHKGEQLQALVYSRTQHLEKLNAIVKSINEQLDFDALLHTILHESTVIEGVDSAIALVREAGTETLSLRAAWGRIDAAADAYNIDLRQAELRYAPADSMIAPDIFEVHHQHSLPGDVCALLAVRVVIDGQVEGYLVFENYQYRAAFAASDLDLLKALKEPFVSAYQKARALRLLEQARANAEAATRAKSDFLANISHEIRTPMNAILGFAGLGTHLDLPPQPLDYFRKIGRAGQSLLEIINDVLDFSKIESGKLELEALPFDLPDTLSQLADLFAWRAAERGLELVIWAAPDVPSNLLGDPLRLSQILVNLVGNALKFTARGHIELRVERDHGAPAPADGLGQAAVALRFVVEDSGLGISSEQQARLFQAFAQADASTTRLYGGTGLGLAISQQLVRKMGGVIQVDSEPGVGSSFSFTVALQPAADQTPRQAPLPPPVLGKRVLVVDDSEAVRHMLKIQLASMGLKPRAVASGTAAVAAMQLEPYDILMMDADMPDLDGIETLHRIADDPQLSAVPAVLMVTAYAREHDRATAEQSRLMPFIDKPANPYLLRGAVLAALGMESGQPAVKLAAPPSLAVQRIRGAHVLVVDDNSINQQVASEILQRAGVKADLASSGEEAARMTAAGAYDAVLMDIQMPDMDGYQATALIRADEVHGKLPIIAMTAHAVAGYRERCLEMDMNDYVTKPIDPDTLYAVLATWVEPSQARAEAADLAPARAAPDAASSMALRGIDMEAAMERLGGQTRLLSRLLGLFAKDFGASLQQIQDAIDHGDFLLAADQVHKIRGAAGNISATELFETATALEDRLRDDPPALTDLLRAFAQAFDVVMESARVNTDGPPAHAAELARTG</sequence>
<keyword evidence="18" id="KW-0175">Coiled coil</keyword>
<feature type="domain" description="Response regulatory" evidence="20">
    <location>
        <begin position="1385"/>
        <end position="1501"/>
    </location>
</feature>
<dbReference type="SMART" id="SM00388">
    <property type="entry name" value="HisKA"/>
    <property type="match status" value="1"/>
</dbReference>
<evidence type="ECO:0000256" key="3">
    <source>
        <dbReference type="ARBA" id="ARBA00012438"/>
    </source>
</evidence>
<gene>
    <name evidence="22" type="ORF">GTP91_10350</name>
</gene>
<evidence type="ECO:0000256" key="18">
    <source>
        <dbReference type="SAM" id="Coils"/>
    </source>
</evidence>
<feature type="domain" description="Histidine kinase" evidence="19">
    <location>
        <begin position="994"/>
        <end position="1223"/>
    </location>
</feature>
<reference evidence="22 23" key="1">
    <citation type="submission" date="2020-01" db="EMBL/GenBank/DDBJ databases">
        <title>Novel species isolated from a subtropical stream in China.</title>
        <authorList>
            <person name="Lu H."/>
        </authorList>
    </citation>
    <scope>NUCLEOTIDE SEQUENCE [LARGE SCALE GENOMIC DNA]</scope>
    <source>
        <strain evidence="22 23">FT82W</strain>
    </source>
</reference>
<dbReference type="SMART" id="SM00387">
    <property type="entry name" value="HATPase_c"/>
    <property type="match status" value="1"/>
</dbReference>
<evidence type="ECO:0000256" key="5">
    <source>
        <dbReference type="ARBA" id="ARBA00022553"/>
    </source>
</evidence>
<dbReference type="InterPro" id="IPR011110">
    <property type="entry name" value="Reg_prop"/>
</dbReference>
<dbReference type="InterPro" id="IPR036890">
    <property type="entry name" value="HATPase_C_sf"/>
</dbReference>
<dbReference type="Pfam" id="PF01627">
    <property type="entry name" value="Hpt"/>
    <property type="match status" value="1"/>
</dbReference>
<evidence type="ECO:0000256" key="13">
    <source>
        <dbReference type="ARBA" id="ARBA00023136"/>
    </source>
</evidence>
<evidence type="ECO:0000256" key="17">
    <source>
        <dbReference type="PROSITE-ProRule" id="PRU00169"/>
    </source>
</evidence>
<dbReference type="SUPFAM" id="SSF47226">
    <property type="entry name" value="Histidine-containing phosphotransfer domain, HPT domain"/>
    <property type="match status" value="1"/>
</dbReference>
<dbReference type="SUPFAM" id="SSF55781">
    <property type="entry name" value="GAF domain-like"/>
    <property type="match status" value="1"/>
</dbReference>
<keyword evidence="13" id="KW-0472">Membrane</keyword>